<dbReference type="Pfam" id="PF02518">
    <property type="entry name" value="HATPase_c"/>
    <property type="match status" value="1"/>
</dbReference>
<dbReference type="PANTHER" id="PTHR34220:SF7">
    <property type="entry name" value="SENSOR HISTIDINE KINASE YPDA"/>
    <property type="match status" value="1"/>
</dbReference>
<dbReference type="InterPro" id="IPR036890">
    <property type="entry name" value="HATPase_C_sf"/>
</dbReference>
<evidence type="ECO:0000259" key="8">
    <source>
        <dbReference type="PROSITE" id="PS50885"/>
    </source>
</evidence>
<dbReference type="CDD" id="cd06225">
    <property type="entry name" value="HAMP"/>
    <property type="match status" value="1"/>
</dbReference>
<keyword evidence="10" id="KW-1185">Reference proteome</keyword>
<evidence type="ECO:0000256" key="3">
    <source>
        <dbReference type="ARBA" id="ARBA00022553"/>
    </source>
</evidence>
<dbReference type="Pfam" id="PF06580">
    <property type="entry name" value="His_kinase"/>
    <property type="match status" value="1"/>
</dbReference>
<keyword evidence="7" id="KW-0812">Transmembrane</keyword>
<dbReference type="RefSeq" id="WP_051239620.1">
    <property type="nucleotide sequence ID" value="NZ_AULI01000002.1"/>
</dbReference>
<evidence type="ECO:0000256" key="7">
    <source>
        <dbReference type="SAM" id="Phobius"/>
    </source>
</evidence>
<evidence type="ECO:0000256" key="4">
    <source>
        <dbReference type="ARBA" id="ARBA00022679"/>
    </source>
</evidence>
<keyword evidence="2" id="KW-1003">Cell membrane</keyword>
<accession>A0A0A5GLI4</accession>
<proteinExistence type="predicted"/>
<evidence type="ECO:0000256" key="5">
    <source>
        <dbReference type="ARBA" id="ARBA00022777"/>
    </source>
</evidence>
<feature type="transmembrane region" description="Helical" evidence="7">
    <location>
        <begin position="12"/>
        <end position="30"/>
    </location>
</feature>
<dbReference type="STRING" id="1385510.GCA_000425205_00533"/>
<evidence type="ECO:0000256" key="2">
    <source>
        <dbReference type="ARBA" id="ARBA00022475"/>
    </source>
</evidence>
<feature type="domain" description="HAMP" evidence="8">
    <location>
        <begin position="314"/>
        <end position="370"/>
    </location>
</feature>
<dbReference type="Pfam" id="PF00672">
    <property type="entry name" value="HAMP"/>
    <property type="match status" value="1"/>
</dbReference>
<comment type="caution">
    <text evidence="9">The sequence shown here is derived from an EMBL/GenBank/DDBJ whole genome shotgun (WGS) entry which is preliminary data.</text>
</comment>
<keyword evidence="3" id="KW-0597">Phosphoprotein</keyword>
<keyword evidence="5" id="KW-0418">Kinase</keyword>
<evidence type="ECO:0000313" key="10">
    <source>
        <dbReference type="Proteomes" id="UP000030528"/>
    </source>
</evidence>
<keyword evidence="4" id="KW-0808">Transferase</keyword>
<evidence type="ECO:0000313" key="9">
    <source>
        <dbReference type="EMBL" id="KGX92078.1"/>
    </source>
</evidence>
<dbReference type="EMBL" id="AVPE01000008">
    <property type="protein sequence ID" value="KGX92078.1"/>
    <property type="molecule type" value="Genomic_DNA"/>
</dbReference>
<gene>
    <name evidence="9" type="ORF">N781_03025</name>
</gene>
<dbReference type="PANTHER" id="PTHR34220">
    <property type="entry name" value="SENSOR HISTIDINE KINASE YPDA"/>
    <property type="match status" value="1"/>
</dbReference>
<dbReference type="InterPro" id="IPR003594">
    <property type="entry name" value="HATPase_dom"/>
</dbReference>
<feature type="transmembrane region" description="Helical" evidence="7">
    <location>
        <begin position="293"/>
        <end position="318"/>
    </location>
</feature>
<dbReference type="Proteomes" id="UP000030528">
    <property type="component" value="Unassembled WGS sequence"/>
</dbReference>
<dbReference type="PROSITE" id="PS50885">
    <property type="entry name" value="HAMP"/>
    <property type="match status" value="1"/>
</dbReference>
<dbReference type="InterPro" id="IPR003660">
    <property type="entry name" value="HAMP_dom"/>
</dbReference>
<dbReference type="eggNOG" id="COG2972">
    <property type="taxonomic scope" value="Bacteria"/>
</dbReference>
<organism evidence="9 10">
    <name type="scientific">Pontibacillus halophilus JSM 076056 = DSM 19796</name>
    <dbReference type="NCBI Taxonomy" id="1385510"/>
    <lineage>
        <taxon>Bacteria</taxon>
        <taxon>Bacillati</taxon>
        <taxon>Bacillota</taxon>
        <taxon>Bacilli</taxon>
        <taxon>Bacillales</taxon>
        <taxon>Bacillaceae</taxon>
        <taxon>Pontibacillus</taxon>
    </lineage>
</organism>
<dbReference type="Gene3D" id="3.30.565.10">
    <property type="entry name" value="Histidine kinase-like ATPase, C-terminal domain"/>
    <property type="match status" value="1"/>
</dbReference>
<dbReference type="OrthoDB" id="9776552at2"/>
<keyword evidence="6 7" id="KW-0472">Membrane</keyword>
<dbReference type="GO" id="GO:0005886">
    <property type="term" value="C:plasma membrane"/>
    <property type="evidence" value="ECO:0007669"/>
    <property type="project" value="UniProtKB-SubCell"/>
</dbReference>
<name>A0A0A5GLI4_9BACI</name>
<keyword evidence="7" id="KW-1133">Transmembrane helix</keyword>
<dbReference type="InterPro" id="IPR050640">
    <property type="entry name" value="Bact_2-comp_sensor_kinase"/>
</dbReference>
<evidence type="ECO:0000256" key="6">
    <source>
        <dbReference type="ARBA" id="ARBA00023136"/>
    </source>
</evidence>
<evidence type="ECO:0000256" key="1">
    <source>
        <dbReference type="ARBA" id="ARBA00004651"/>
    </source>
</evidence>
<dbReference type="AlphaFoldDB" id="A0A0A5GLI4"/>
<dbReference type="SUPFAM" id="SSF158472">
    <property type="entry name" value="HAMP domain-like"/>
    <property type="match status" value="1"/>
</dbReference>
<comment type="subcellular location">
    <subcellularLocation>
        <location evidence="1">Cell membrane</location>
        <topology evidence="1">Multi-pass membrane protein</topology>
    </subcellularLocation>
</comment>
<protein>
    <recommendedName>
        <fullName evidence="8">HAMP domain-containing protein</fullName>
    </recommendedName>
</protein>
<dbReference type="Gene3D" id="3.30.450.20">
    <property type="entry name" value="PAS domain"/>
    <property type="match status" value="2"/>
</dbReference>
<sequence length="612" mass="70622">MRVRSIQSKLLVVIVLFVCTPLLVFGYIWYSKTTKAIEENSVQSSQQLLIQTKEYLKYYLEDLEKATVPITTHPSVQRFLLSDAPPPSSYQQYLQTQSLRNEVFEQLFHSRADVYGVSLINQAGRQAHHYGHVKEFINMNEIYERNKVLWDSRNQFTSFDFLGVHTINGTPVITITHQLYNPNTYSPEGMLILHLRLKQIATIMNEGMMSHFHQIWVVNEKREIIYHPNTSQVGLRFPFEILANDDRYVINSYDHKENRTLMVYESLPEWGWTVVASVPLKESMFDLIQLRTFSIMVGLAIIGSAIVFVGGFSFSLTYSLRQLQSLMKQVATGDLKVKSKRPLPFHRNDEVSDLYNSFYSMTGRLSSLIDEIRLSKVKEQELQLKTKEAELQAMQSQINPHFLYNTLEVINSYAIIEKQPTISRMTTSLADMFRYNVSNTKRIVTLQEEIQQIRAYFAIQMERFEELQVMYDLEGNMKEVMTARLTLQPLIENAFVHGYEEHALSPEFIGVYGRHMGGHYLLYIVDNGKGMPPDIVESYNYAFLHGVEPRGTKTNKRIGLFNVHSRIYAHFGSPYGLTIKKSTDTGTVIEIRLPLVEDLAKKEVAACTHLSQ</sequence>
<dbReference type="Gene3D" id="6.10.340.10">
    <property type="match status" value="1"/>
</dbReference>
<reference evidence="9 10" key="1">
    <citation type="submission" date="2013-08" db="EMBL/GenBank/DDBJ databases">
        <authorList>
            <person name="Huang J."/>
            <person name="Wang G."/>
        </authorList>
    </citation>
    <scope>NUCLEOTIDE SEQUENCE [LARGE SCALE GENOMIC DNA]</scope>
    <source>
        <strain evidence="9 10">JSM 076056</strain>
    </source>
</reference>
<dbReference type="SUPFAM" id="SSF55874">
    <property type="entry name" value="ATPase domain of HSP90 chaperone/DNA topoisomerase II/histidine kinase"/>
    <property type="match status" value="1"/>
</dbReference>
<dbReference type="GO" id="GO:0000155">
    <property type="term" value="F:phosphorelay sensor kinase activity"/>
    <property type="evidence" value="ECO:0007669"/>
    <property type="project" value="InterPro"/>
</dbReference>
<dbReference type="InterPro" id="IPR010559">
    <property type="entry name" value="Sig_transdc_His_kin_internal"/>
</dbReference>